<dbReference type="eggNOG" id="ENOG502QQKB">
    <property type="taxonomic scope" value="Eukaryota"/>
</dbReference>
<gene>
    <name evidence="10" type="primary">LOC104220450</name>
</gene>
<dbReference type="GeneID" id="104220450"/>
<dbReference type="InterPro" id="IPR004827">
    <property type="entry name" value="bZIP"/>
</dbReference>
<dbReference type="Gene3D" id="1.20.5.170">
    <property type="match status" value="1"/>
</dbReference>
<feature type="region of interest" description="Disordered" evidence="7">
    <location>
        <begin position="79"/>
        <end position="134"/>
    </location>
</feature>
<comment type="subcellular location">
    <subcellularLocation>
        <location evidence="1">Nucleus</location>
    </subcellularLocation>
</comment>
<feature type="region of interest" description="Disordered" evidence="7">
    <location>
        <begin position="1"/>
        <end position="63"/>
    </location>
</feature>
<dbReference type="SUPFAM" id="SSF57959">
    <property type="entry name" value="Leucine zipper domain"/>
    <property type="match status" value="1"/>
</dbReference>
<dbReference type="PROSITE" id="PS50217">
    <property type="entry name" value="BZIP"/>
    <property type="match status" value="1"/>
</dbReference>
<evidence type="ECO:0000256" key="4">
    <source>
        <dbReference type="ARBA" id="ARBA00023163"/>
    </source>
</evidence>
<dbReference type="FunFam" id="1.20.5.170:FF:000009">
    <property type="entry name" value="probable transcription factor PosF21"/>
    <property type="match status" value="1"/>
</dbReference>
<feature type="region of interest" description="Disordered" evidence="7">
    <location>
        <begin position="339"/>
        <end position="362"/>
    </location>
</feature>
<evidence type="ECO:0000256" key="7">
    <source>
        <dbReference type="SAM" id="MobiDB-lite"/>
    </source>
</evidence>
<evidence type="ECO:0000256" key="3">
    <source>
        <dbReference type="ARBA" id="ARBA00023125"/>
    </source>
</evidence>
<dbReference type="AlphaFoldDB" id="A0A1U7W5S9"/>
<keyword evidence="2" id="KW-0805">Transcription regulation</keyword>
<feature type="compositionally biased region" description="Basic and acidic residues" evidence="7">
    <location>
        <begin position="34"/>
        <end position="43"/>
    </location>
</feature>
<reference evidence="10" key="2">
    <citation type="submission" date="2025-08" db="UniProtKB">
        <authorList>
            <consortium name="RefSeq"/>
        </authorList>
    </citation>
    <scope>IDENTIFICATION</scope>
    <source>
        <tissue evidence="10">Leaf</tissue>
    </source>
</reference>
<dbReference type="OrthoDB" id="1435597at2759"/>
<evidence type="ECO:0000259" key="8">
    <source>
        <dbReference type="PROSITE" id="PS50217"/>
    </source>
</evidence>
<dbReference type="STRING" id="4096.A0A1U7W5S9"/>
<evidence type="ECO:0000313" key="10">
    <source>
        <dbReference type="RefSeq" id="XP_009769625.1"/>
    </source>
</evidence>
<feature type="coiled-coil region" evidence="6">
    <location>
        <begin position="178"/>
        <end position="249"/>
    </location>
</feature>
<feature type="compositionally biased region" description="Gly residues" evidence="7">
    <location>
        <begin position="96"/>
        <end position="105"/>
    </location>
</feature>
<accession>A0A1U7W5S9</accession>
<dbReference type="GO" id="GO:0003700">
    <property type="term" value="F:DNA-binding transcription factor activity"/>
    <property type="evidence" value="ECO:0007669"/>
    <property type="project" value="InterPro"/>
</dbReference>
<protein>
    <submittedName>
        <fullName evidence="10">Transcription factor RF2b-like</fullName>
    </submittedName>
</protein>
<dbReference type="CDD" id="cd14703">
    <property type="entry name" value="bZIP_plant_RF2"/>
    <property type="match status" value="1"/>
</dbReference>
<keyword evidence="3" id="KW-0238">DNA-binding</keyword>
<evidence type="ECO:0000256" key="6">
    <source>
        <dbReference type="SAM" id="Coils"/>
    </source>
</evidence>
<dbReference type="GO" id="GO:0005634">
    <property type="term" value="C:nucleus"/>
    <property type="evidence" value="ECO:0007669"/>
    <property type="project" value="UniProtKB-SubCell"/>
</dbReference>
<dbReference type="GO" id="GO:0003677">
    <property type="term" value="F:DNA binding"/>
    <property type="evidence" value="ECO:0007669"/>
    <property type="project" value="UniProtKB-KW"/>
</dbReference>
<evidence type="ECO:0000256" key="5">
    <source>
        <dbReference type="ARBA" id="ARBA00023242"/>
    </source>
</evidence>
<dbReference type="Proteomes" id="UP000189701">
    <property type="component" value="Unplaced"/>
</dbReference>
<name>A0A1U7W5S9_NICSY</name>
<dbReference type="PANTHER" id="PTHR13690">
    <property type="entry name" value="TRANSCRIPTION FACTOR POSF21-RELATED"/>
    <property type="match status" value="1"/>
</dbReference>
<feature type="domain" description="BZIP" evidence="8">
    <location>
        <begin position="160"/>
        <end position="223"/>
    </location>
</feature>
<feature type="compositionally biased region" description="Low complexity" evidence="7">
    <location>
        <begin position="349"/>
        <end position="362"/>
    </location>
</feature>
<dbReference type="InterPro" id="IPR044759">
    <property type="entry name" value="bZIP_RF2"/>
</dbReference>
<organism evidence="9 10">
    <name type="scientific">Nicotiana sylvestris</name>
    <name type="common">Wood tobacco</name>
    <name type="synonym">South American tobacco</name>
    <dbReference type="NCBI Taxonomy" id="4096"/>
    <lineage>
        <taxon>Eukaryota</taxon>
        <taxon>Viridiplantae</taxon>
        <taxon>Streptophyta</taxon>
        <taxon>Embryophyta</taxon>
        <taxon>Tracheophyta</taxon>
        <taxon>Spermatophyta</taxon>
        <taxon>Magnoliopsida</taxon>
        <taxon>eudicotyledons</taxon>
        <taxon>Gunneridae</taxon>
        <taxon>Pentapetalae</taxon>
        <taxon>asterids</taxon>
        <taxon>lamiids</taxon>
        <taxon>Solanales</taxon>
        <taxon>Solanaceae</taxon>
        <taxon>Nicotianoideae</taxon>
        <taxon>Nicotianeae</taxon>
        <taxon>Nicotiana</taxon>
    </lineage>
</organism>
<evidence type="ECO:0000256" key="2">
    <source>
        <dbReference type="ARBA" id="ARBA00023015"/>
    </source>
</evidence>
<evidence type="ECO:0000313" key="9">
    <source>
        <dbReference type="Proteomes" id="UP000189701"/>
    </source>
</evidence>
<feature type="compositionally biased region" description="Low complexity" evidence="7">
    <location>
        <begin position="86"/>
        <end position="95"/>
    </location>
</feature>
<sequence>MQDPSHLNSVKLPNQPPSSFSAAAFRPSHHRRAHSEVNFRLPEDLDLESDPFDAPAGSFEEIGSEDDFFSTYMDIEKLGSGGGSNSGSDAAAGGLENAGGSGGSSRVGAESSDGEKSMMMKPRHRHSHSVDSSSSLLLSESIEAKKAMAPDKLAELWTIDPKRAKRILANRQSAARSKERKARYISELESKVQTLQTEATTLSAQLTLFQRDTTGLTNENTELKLRLQAMEQQAQLRDARNEALKQEVERLKIATGQISASSDAYNSGMQQISYNRPAFFPHQPQPGPSEPPNTLMPQFHTLQGSMSNPRHTLLAGHAQALTDAMQQDPLRRFQGLDINSRGSHLVKTEAPSISASESSSTF</sequence>
<keyword evidence="6" id="KW-0175">Coiled coil</keyword>
<reference evidence="9" key="1">
    <citation type="journal article" date="2013" name="Genome Biol.">
        <title>Reference genomes and transcriptomes of Nicotiana sylvestris and Nicotiana tomentosiformis.</title>
        <authorList>
            <person name="Sierro N."/>
            <person name="Battey J.N."/>
            <person name="Ouadi S."/>
            <person name="Bovet L."/>
            <person name="Goepfert S."/>
            <person name="Bakaher N."/>
            <person name="Peitsch M.C."/>
            <person name="Ivanov N.V."/>
        </authorList>
    </citation>
    <scope>NUCLEOTIDE SEQUENCE [LARGE SCALE GENOMIC DNA]</scope>
</reference>
<dbReference type="PANTHER" id="PTHR13690:SF103">
    <property type="entry name" value="BZIP TRANSCRIPTION FACTOR 18"/>
    <property type="match status" value="1"/>
</dbReference>
<dbReference type="SMART" id="SM00338">
    <property type="entry name" value="BRLZ"/>
    <property type="match status" value="1"/>
</dbReference>
<dbReference type="Pfam" id="PF00170">
    <property type="entry name" value="bZIP_1"/>
    <property type="match status" value="1"/>
</dbReference>
<dbReference type="KEGG" id="nsy:104220450"/>
<keyword evidence="5" id="KW-0539">Nucleus</keyword>
<proteinExistence type="predicted"/>
<evidence type="ECO:0000256" key="1">
    <source>
        <dbReference type="ARBA" id="ARBA00004123"/>
    </source>
</evidence>
<dbReference type="InterPro" id="IPR046347">
    <property type="entry name" value="bZIP_sf"/>
</dbReference>
<feature type="compositionally biased region" description="Polar residues" evidence="7">
    <location>
        <begin position="1"/>
        <end position="12"/>
    </location>
</feature>
<feature type="compositionally biased region" description="Low complexity" evidence="7">
    <location>
        <begin position="17"/>
        <end position="26"/>
    </location>
</feature>
<keyword evidence="4" id="KW-0804">Transcription</keyword>
<dbReference type="RefSeq" id="XP_009769625.1">
    <property type="nucleotide sequence ID" value="XM_009771323.1"/>
</dbReference>
<keyword evidence="9" id="KW-1185">Reference proteome</keyword>